<feature type="transmembrane region" description="Helical" evidence="9">
    <location>
        <begin position="133"/>
        <end position="154"/>
    </location>
</feature>
<dbReference type="Pfam" id="PF00512">
    <property type="entry name" value="HisKA"/>
    <property type="match status" value="1"/>
</dbReference>
<keyword evidence="8" id="KW-0175">Coiled coil</keyword>
<keyword evidence="4" id="KW-0808">Transferase</keyword>
<feature type="domain" description="Histidine kinase" evidence="10">
    <location>
        <begin position="501"/>
        <end position="724"/>
    </location>
</feature>
<comment type="catalytic activity">
    <reaction evidence="1">
        <text>ATP + protein L-histidine = ADP + protein N-phospho-L-histidine.</text>
        <dbReference type="EC" id="2.7.13.3"/>
    </reaction>
</comment>
<feature type="transmembrane region" description="Helical" evidence="9">
    <location>
        <begin position="63"/>
        <end position="86"/>
    </location>
</feature>
<dbReference type="InterPro" id="IPR004358">
    <property type="entry name" value="Sig_transdc_His_kin-like_C"/>
</dbReference>
<gene>
    <name evidence="11" type="ORF">A3A93_05825</name>
</gene>
<evidence type="ECO:0000256" key="6">
    <source>
        <dbReference type="ARBA" id="ARBA00023012"/>
    </source>
</evidence>
<keyword evidence="3" id="KW-0597">Phosphoprotein</keyword>
<dbReference type="FunFam" id="1.10.287.130:FF:000001">
    <property type="entry name" value="Two-component sensor histidine kinase"/>
    <property type="match status" value="1"/>
</dbReference>
<feature type="transmembrane region" description="Helical" evidence="9">
    <location>
        <begin position="229"/>
        <end position="250"/>
    </location>
</feature>
<evidence type="ECO:0000313" key="11">
    <source>
        <dbReference type="EMBL" id="OGK47279.1"/>
    </source>
</evidence>
<dbReference type="EC" id="2.7.13.3" evidence="2"/>
<dbReference type="InterPro" id="IPR050736">
    <property type="entry name" value="Sensor_HK_Regulatory"/>
</dbReference>
<organism evidence="11 12">
    <name type="scientific">Candidatus Roizmanbacteria bacterium RIFCSPLOWO2_01_FULL_38_12</name>
    <dbReference type="NCBI Taxonomy" id="1802061"/>
    <lineage>
        <taxon>Bacteria</taxon>
        <taxon>Candidatus Roizmaniibacteriota</taxon>
    </lineage>
</organism>
<feature type="transmembrane region" description="Helical" evidence="9">
    <location>
        <begin position="169"/>
        <end position="190"/>
    </location>
</feature>
<evidence type="ECO:0000256" key="8">
    <source>
        <dbReference type="SAM" id="Coils"/>
    </source>
</evidence>
<feature type="transmembrane region" description="Helical" evidence="9">
    <location>
        <begin position="98"/>
        <end position="121"/>
    </location>
</feature>
<dbReference type="SMART" id="SM00387">
    <property type="entry name" value="HATPase_c"/>
    <property type="match status" value="1"/>
</dbReference>
<feature type="transmembrane region" description="Helical" evidence="9">
    <location>
        <begin position="6"/>
        <end position="24"/>
    </location>
</feature>
<dbReference type="Proteomes" id="UP000177141">
    <property type="component" value="Unassembled WGS sequence"/>
</dbReference>
<accession>A0A1F7IV79</accession>
<evidence type="ECO:0000256" key="5">
    <source>
        <dbReference type="ARBA" id="ARBA00022777"/>
    </source>
</evidence>
<proteinExistence type="predicted"/>
<dbReference type="SUPFAM" id="SSF47384">
    <property type="entry name" value="Homodimeric domain of signal transducing histidine kinase"/>
    <property type="match status" value="1"/>
</dbReference>
<dbReference type="SMART" id="SM00388">
    <property type="entry name" value="HisKA"/>
    <property type="match status" value="1"/>
</dbReference>
<keyword evidence="6" id="KW-0902">Two-component regulatory system</keyword>
<evidence type="ECO:0000259" key="10">
    <source>
        <dbReference type="PROSITE" id="PS50109"/>
    </source>
</evidence>
<dbReference type="GO" id="GO:0000155">
    <property type="term" value="F:phosphorelay sensor kinase activity"/>
    <property type="evidence" value="ECO:0007669"/>
    <property type="project" value="InterPro"/>
</dbReference>
<dbReference type="SUPFAM" id="SSF55874">
    <property type="entry name" value="ATPase domain of HSP90 chaperone/DNA topoisomerase II/histidine kinase"/>
    <property type="match status" value="1"/>
</dbReference>
<keyword evidence="7 9" id="KW-0472">Membrane</keyword>
<dbReference type="Pfam" id="PF16927">
    <property type="entry name" value="HisKA_7TM"/>
    <property type="match status" value="1"/>
</dbReference>
<dbReference type="PANTHER" id="PTHR43711">
    <property type="entry name" value="TWO-COMPONENT HISTIDINE KINASE"/>
    <property type="match status" value="1"/>
</dbReference>
<evidence type="ECO:0000256" key="2">
    <source>
        <dbReference type="ARBA" id="ARBA00012438"/>
    </source>
</evidence>
<dbReference type="Gene3D" id="1.10.287.130">
    <property type="match status" value="1"/>
</dbReference>
<protein>
    <recommendedName>
        <fullName evidence="2">histidine kinase</fullName>
        <ecNumber evidence="2">2.7.13.3</ecNumber>
    </recommendedName>
</protein>
<evidence type="ECO:0000313" key="12">
    <source>
        <dbReference type="Proteomes" id="UP000177141"/>
    </source>
</evidence>
<sequence length="743" mass="84271">MNIQLVFLLFAIVGNSLLGLFTFYKNPKSSTNKLFSLFTLFLNSYLILNYLSLNQISDEATLFWIRAVMSNAVILGLLFYFLAKTFPKKELIVSRQQLILSLVAATILFFLTQTDLIFQGYEHETNNPIPGKAIGLFAVYTLIFLSGGFIELALKLKNSTTIERIQTRLFIYGTILMFTLILTTNFFFVVVFKMTFLVGLLPLYTLVFVGFVSYAIIRHRFLDIRLIVARAVAYVFLLLFIGLGYIAFLFDVAILLNNERPTRQTVQDLILPAVIALLFAMSFQPLRRFFEKITDRFLYKDRYDSNSVLWDLSRIMASTLNLSELSKKILEKLLSSVKINYGAIVLMRHSSIIWVGGAGDISGRPFKGKNIYELVHASNKSQNEKENILIFEELAESNTKKTMREHNITVVLPLIVRKELIGGILLGEKSSGEIYSSEDIDLLKIFAPEVAVAVKNALSYDEIKRFNITLEEEVKRATEKLRKANTKLKELDILKDEFVSIASHELRTPMTAIKSYLWMAINQPEQEIKAQLKKYLEISYASTERLIRLVNDMLTVSRIERNKIDLKLQVINVCEIVQMVYDELKISADEKHIDFKLLGCADKRYNINADKEKMREVFQNIVGNALKFTPEKGKITIDIKMSGTDKVAIEITDTGPGIQKEDLSKLFQKFSRLEYSYAKHSSTPGTGLGLYISKKIVGLHNGDITVESEVGAGAAFSVILSVVSNKPASNENEEKGKKSKEVK</sequence>
<dbReference type="AlphaFoldDB" id="A0A1F7IV79"/>
<keyword evidence="9" id="KW-1133">Transmembrane helix</keyword>
<feature type="transmembrane region" description="Helical" evidence="9">
    <location>
        <begin position="196"/>
        <end position="217"/>
    </location>
</feature>
<dbReference type="InterPro" id="IPR005467">
    <property type="entry name" value="His_kinase_dom"/>
</dbReference>
<dbReference type="InterPro" id="IPR003661">
    <property type="entry name" value="HisK_dim/P_dom"/>
</dbReference>
<dbReference type="FunFam" id="3.30.565.10:FF:000006">
    <property type="entry name" value="Sensor histidine kinase WalK"/>
    <property type="match status" value="1"/>
</dbReference>
<evidence type="ECO:0000256" key="4">
    <source>
        <dbReference type="ARBA" id="ARBA00022679"/>
    </source>
</evidence>
<reference evidence="11 12" key="1">
    <citation type="journal article" date="2016" name="Nat. Commun.">
        <title>Thousands of microbial genomes shed light on interconnected biogeochemical processes in an aquifer system.</title>
        <authorList>
            <person name="Anantharaman K."/>
            <person name="Brown C.T."/>
            <person name="Hug L.A."/>
            <person name="Sharon I."/>
            <person name="Castelle C.J."/>
            <person name="Probst A.J."/>
            <person name="Thomas B.C."/>
            <person name="Singh A."/>
            <person name="Wilkins M.J."/>
            <person name="Karaoz U."/>
            <person name="Brodie E.L."/>
            <person name="Williams K.H."/>
            <person name="Hubbard S.S."/>
            <person name="Banfield J.F."/>
        </authorList>
    </citation>
    <scope>NUCLEOTIDE SEQUENCE [LARGE SCALE GENOMIC DNA]</scope>
</reference>
<dbReference type="Pfam" id="PF02518">
    <property type="entry name" value="HATPase_c"/>
    <property type="match status" value="1"/>
</dbReference>
<evidence type="ECO:0000256" key="3">
    <source>
        <dbReference type="ARBA" id="ARBA00022553"/>
    </source>
</evidence>
<dbReference type="InterPro" id="IPR003594">
    <property type="entry name" value="HATPase_dom"/>
</dbReference>
<dbReference type="PRINTS" id="PR00344">
    <property type="entry name" value="BCTRLSENSOR"/>
</dbReference>
<dbReference type="InterPro" id="IPR029016">
    <property type="entry name" value="GAF-like_dom_sf"/>
</dbReference>
<dbReference type="InterPro" id="IPR031621">
    <property type="entry name" value="HisKA_7TM"/>
</dbReference>
<dbReference type="SUPFAM" id="SSF55781">
    <property type="entry name" value="GAF domain-like"/>
    <property type="match status" value="1"/>
</dbReference>
<keyword evidence="5" id="KW-0418">Kinase</keyword>
<evidence type="ECO:0000256" key="9">
    <source>
        <dbReference type="SAM" id="Phobius"/>
    </source>
</evidence>
<dbReference type="PROSITE" id="PS50109">
    <property type="entry name" value="HIS_KIN"/>
    <property type="match status" value="1"/>
</dbReference>
<keyword evidence="9" id="KW-0812">Transmembrane</keyword>
<evidence type="ECO:0000256" key="1">
    <source>
        <dbReference type="ARBA" id="ARBA00000085"/>
    </source>
</evidence>
<name>A0A1F7IV79_9BACT</name>
<comment type="caution">
    <text evidence="11">The sequence shown here is derived from an EMBL/GenBank/DDBJ whole genome shotgun (WGS) entry which is preliminary data.</text>
</comment>
<dbReference type="Gene3D" id="3.30.450.40">
    <property type="match status" value="1"/>
</dbReference>
<dbReference type="PANTHER" id="PTHR43711:SF1">
    <property type="entry name" value="HISTIDINE KINASE 1"/>
    <property type="match status" value="1"/>
</dbReference>
<dbReference type="EMBL" id="MGAL01000034">
    <property type="protein sequence ID" value="OGK47279.1"/>
    <property type="molecule type" value="Genomic_DNA"/>
</dbReference>
<dbReference type="STRING" id="1802061.A3A93_05825"/>
<dbReference type="Gene3D" id="3.30.565.10">
    <property type="entry name" value="Histidine kinase-like ATPase, C-terminal domain"/>
    <property type="match status" value="1"/>
</dbReference>
<dbReference type="CDD" id="cd00082">
    <property type="entry name" value="HisKA"/>
    <property type="match status" value="1"/>
</dbReference>
<dbReference type="InterPro" id="IPR036097">
    <property type="entry name" value="HisK_dim/P_sf"/>
</dbReference>
<evidence type="ECO:0000256" key="7">
    <source>
        <dbReference type="ARBA" id="ARBA00023136"/>
    </source>
</evidence>
<feature type="transmembrane region" description="Helical" evidence="9">
    <location>
        <begin position="34"/>
        <end position="51"/>
    </location>
</feature>
<dbReference type="InterPro" id="IPR036890">
    <property type="entry name" value="HATPase_C_sf"/>
</dbReference>
<feature type="coiled-coil region" evidence="8">
    <location>
        <begin position="460"/>
        <end position="494"/>
    </location>
</feature>